<dbReference type="STRING" id="1131292.BCR24_13320"/>
<evidence type="ECO:0000313" key="7">
    <source>
        <dbReference type="EMBL" id="OEG23126.1"/>
    </source>
</evidence>
<dbReference type="GO" id="GO:0016491">
    <property type="term" value="F:oxidoreductase activity"/>
    <property type="evidence" value="ECO:0007669"/>
    <property type="project" value="InterPro"/>
</dbReference>
<dbReference type="SFLD" id="SFLDS00029">
    <property type="entry name" value="Radical_SAM"/>
    <property type="match status" value="1"/>
</dbReference>
<dbReference type="CDD" id="cd01335">
    <property type="entry name" value="Radical_SAM"/>
    <property type="match status" value="1"/>
</dbReference>
<keyword evidence="5" id="KW-0411">Iron-sulfur</keyword>
<dbReference type="InterPro" id="IPR007197">
    <property type="entry name" value="rSAM"/>
</dbReference>
<dbReference type="InterPro" id="IPR023867">
    <property type="entry name" value="Sulphatase_maturase_rSAM"/>
</dbReference>
<dbReference type="Pfam" id="PF04055">
    <property type="entry name" value="Radical_SAM"/>
    <property type="match status" value="1"/>
</dbReference>
<dbReference type="SFLD" id="SFLDG01067">
    <property type="entry name" value="SPASM/twitch_domain_containing"/>
    <property type="match status" value="1"/>
</dbReference>
<dbReference type="SUPFAM" id="SSF102114">
    <property type="entry name" value="Radical SAM enzymes"/>
    <property type="match status" value="1"/>
</dbReference>
<dbReference type="InterPro" id="IPR013785">
    <property type="entry name" value="Aldolase_TIM"/>
</dbReference>
<keyword evidence="3" id="KW-0479">Metal-binding</keyword>
<dbReference type="SFLD" id="SFLDG01384">
    <property type="entry name" value="thioether_bond_formation_requi"/>
    <property type="match status" value="1"/>
</dbReference>
<dbReference type="GO" id="GO:0051536">
    <property type="term" value="F:iron-sulfur cluster binding"/>
    <property type="evidence" value="ECO:0007669"/>
    <property type="project" value="UniProtKB-KW"/>
</dbReference>
<organism evidence="7 8">
    <name type="scientific">Enterococcus ureilyticus</name>
    <dbReference type="NCBI Taxonomy" id="1131292"/>
    <lineage>
        <taxon>Bacteria</taxon>
        <taxon>Bacillati</taxon>
        <taxon>Bacillota</taxon>
        <taxon>Bacilli</taxon>
        <taxon>Lactobacillales</taxon>
        <taxon>Enterococcaceae</taxon>
        <taxon>Enterococcus</taxon>
    </lineage>
</organism>
<keyword evidence="4" id="KW-0408">Iron</keyword>
<evidence type="ECO:0000313" key="8">
    <source>
        <dbReference type="Proteomes" id="UP000094469"/>
    </source>
</evidence>
<feature type="domain" description="Radical SAM core" evidence="6">
    <location>
        <begin position="84"/>
        <end position="334"/>
    </location>
</feature>
<dbReference type="GO" id="GO:0046872">
    <property type="term" value="F:metal ion binding"/>
    <property type="evidence" value="ECO:0007669"/>
    <property type="project" value="UniProtKB-KW"/>
</dbReference>
<accession>A0A1E5HE50</accession>
<dbReference type="NCBIfam" id="TIGR04085">
    <property type="entry name" value="rSAM_more_4Fe4S"/>
    <property type="match status" value="1"/>
</dbReference>
<evidence type="ECO:0000259" key="6">
    <source>
        <dbReference type="PROSITE" id="PS51918"/>
    </source>
</evidence>
<dbReference type="InterPro" id="IPR058240">
    <property type="entry name" value="rSAM_sf"/>
</dbReference>
<reference evidence="8" key="1">
    <citation type="submission" date="2016-09" db="EMBL/GenBank/DDBJ databases">
        <authorList>
            <person name="Gulvik C.A."/>
        </authorList>
    </citation>
    <scope>NUCLEOTIDE SEQUENCE [LARGE SCALE GENOMIC DNA]</scope>
    <source>
        <strain evidence="8">LMG 26676</strain>
    </source>
</reference>
<dbReference type="Pfam" id="PF13186">
    <property type="entry name" value="SPASM"/>
    <property type="match status" value="1"/>
</dbReference>
<gene>
    <name evidence="7" type="ORF">BCR24_13320</name>
</gene>
<proteinExistence type="predicted"/>
<dbReference type="RefSeq" id="WP_069639478.1">
    <property type="nucleotide sequence ID" value="NZ_JAFBEZ010000015.1"/>
</dbReference>
<dbReference type="PANTHER" id="PTHR43273:SF8">
    <property type="entry name" value="RADICAL SAM DOMAIN PROTEIN"/>
    <property type="match status" value="1"/>
</dbReference>
<dbReference type="InterPro" id="IPR023885">
    <property type="entry name" value="4Fe4S-binding_SPASM_dom"/>
</dbReference>
<comment type="caution">
    <text evidence="7">The sequence shown here is derived from an EMBL/GenBank/DDBJ whole genome shotgun (WGS) entry which is preliminary data.</text>
</comment>
<evidence type="ECO:0000256" key="4">
    <source>
        <dbReference type="ARBA" id="ARBA00023004"/>
    </source>
</evidence>
<keyword evidence="2" id="KW-0949">S-adenosyl-L-methionine</keyword>
<dbReference type="Proteomes" id="UP000094469">
    <property type="component" value="Unassembled WGS sequence"/>
</dbReference>
<sequence length="451" mass="51947">MKVHFIENTKHCGEKIAFLPDTQRFFKVNLTGEHLIKDIENSVTKDEIFSKYPITEKQYFQYYNIFSEEKEEAQNPLHLDINEFETLNRLVLHMTNDCNLRCTYCYANGGNYHSDRTFLKRDILDDTLELFYSSFQNIQYIQFFGGEPLLNISMIEYTCKKVEEYCKFREIKTQFGVVTNGTIMTKKFIDLVKKYNIAVTVSYDGEPKVNDIMRFDKHGRGTSKRILKNISKLNQYTNQPSTIEVTYNQNHVENDVSIQDVVDHISEEVPNAYIHLVPAGATDEEDYGVKDLSIFPENLNNLVEKHLVNNPKERDLPASYSLVDRIVKGLINGPQNIPLICDAGLGTISVSVNGDVYPCFMFTDQEKMKYGNIYSPNLFKSEAFNSLQSKIHSFSIKNNNKKCKDCFIKNLCNGCLGLNSFHSGDPFRLSEMTCDMFKKMTEEAIIVLANQ</sequence>
<dbReference type="Gene3D" id="3.20.20.70">
    <property type="entry name" value="Aldolase class I"/>
    <property type="match status" value="1"/>
</dbReference>
<dbReference type="AlphaFoldDB" id="A0A1E5HE50"/>
<evidence type="ECO:0000256" key="2">
    <source>
        <dbReference type="ARBA" id="ARBA00022691"/>
    </source>
</evidence>
<keyword evidence="8" id="KW-1185">Reference proteome</keyword>
<comment type="cofactor">
    <cofactor evidence="1">
        <name>[4Fe-4S] cluster</name>
        <dbReference type="ChEBI" id="CHEBI:49883"/>
    </cofactor>
</comment>
<dbReference type="SFLD" id="SFLDG01386">
    <property type="entry name" value="main_SPASM_domain-containing"/>
    <property type="match status" value="1"/>
</dbReference>
<dbReference type="PANTHER" id="PTHR43273">
    <property type="entry name" value="ANAEROBIC SULFATASE-MATURATING ENZYME HOMOLOG ASLB-RELATED"/>
    <property type="match status" value="1"/>
</dbReference>
<evidence type="ECO:0000256" key="1">
    <source>
        <dbReference type="ARBA" id="ARBA00001966"/>
    </source>
</evidence>
<evidence type="ECO:0000256" key="5">
    <source>
        <dbReference type="ARBA" id="ARBA00023014"/>
    </source>
</evidence>
<dbReference type="EMBL" id="MIKC01000007">
    <property type="protein sequence ID" value="OEG23126.1"/>
    <property type="molecule type" value="Genomic_DNA"/>
</dbReference>
<name>A0A1E5HE50_9ENTE</name>
<dbReference type="PROSITE" id="PS51918">
    <property type="entry name" value="RADICAL_SAM"/>
    <property type="match status" value="1"/>
</dbReference>
<evidence type="ECO:0000256" key="3">
    <source>
        <dbReference type="ARBA" id="ARBA00022723"/>
    </source>
</evidence>
<protein>
    <recommendedName>
        <fullName evidence="6">Radical SAM core domain-containing protein</fullName>
    </recommendedName>
</protein>